<dbReference type="AlphaFoldDB" id="A0A2L1J3W1"/>
<gene>
    <name evidence="1" type="ORF">CYL20_00860</name>
</gene>
<proteinExistence type="predicted"/>
<sequence length="66" mass="7430">MSARFFMVVFSRIVVGLASVKNEVTLLFCTYNSILDFYVLTVNHTSMLPAPMTFLHNAVVFLSVLL</sequence>
<name>A0A2L1J3W1_9PSED</name>
<evidence type="ECO:0000313" key="2">
    <source>
        <dbReference type="Proteomes" id="UP000237830"/>
    </source>
</evidence>
<organism evidence="1 2">
    <name type="scientific">Pseudomonas palleroniana</name>
    <dbReference type="NCBI Taxonomy" id="191390"/>
    <lineage>
        <taxon>Bacteria</taxon>
        <taxon>Pseudomonadati</taxon>
        <taxon>Pseudomonadota</taxon>
        <taxon>Gammaproteobacteria</taxon>
        <taxon>Pseudomonadales</taxon>
        <taxon>Pseudomonadaceae</taxon>
        <taxon>Pseudomonas</taxon>
    </lineage>
</organism>
<dbReference type="EMBL" id="CP025494">
    <property type="protein sequence ID" value="AVE03170.1"/>
    <property type="molecule type" value="Genomic_DNA"/>
</dbReference>
<accession>A0A2L1J3W1</accession>
<reference evidence="1 2" key="1">
    <citation type="submission" date="2017-12" db="EMBL/GenBank/DDBJ databases">
        <title>Genome sequence of Pseudomonas palleroniana MAB3.</title>
        <authorList>
            <person name="Nascimento F.X."/>
        </authorList>
    </citation>
    <scope>NUCLEOTIDE SEQUENCE [LARGE SCALE GENOMIC DNA]</scope>
    <source>
        <strain evidence="1 2">MAB3</strain>
    </source>
</reference>
<evidence type="ECO:0000313" key="1">
    <source>
        <dbReference type="EMBL" id="AVE03170.1"/>
    </source>
</evidence>
<protein>
    <submittedName>
        <fullName evidence="1">Uncharacterized protein</fullName>
    </submittedName>
</protein>
<dbReference type="Proteomes" id="UP000237830">
    <property type="component" value="Chromosome"/>
</dbReference>